<proteinExistence type="predicted"/>
<gene>
    <name evidence="2" type="ORF">K489DRAFT_97873</name>
</gene>
<reference evidence="2" key="1">
    <citation type="submission" date="2020-01" db="EMBL/GenBank/DDBJ databases">
        <authorList>
            <consortium name="DOE Joint Genome Institute"/>
            <person name="Haridas S."/>
            <person name="Albert R."/>
            <person name="Binder M."/>
            <person name="Bloem J."/>
            <person name="Labutti K."/>
            <person name="Salamov A."/>
            <person name="Andreopoulos B."/>
            <person name="Baker S.E."/>
            <person name="Barry K."/>
            <person name="Bills G."/>
            <person name="Bluhm B.H."/>
            <person name="Cannon C."/>
            <person name="Castanera R."/>
            <person name="Culley D.E."/>
            <person name="Daum C."/>
            <person name="Ezra D."/>
            <person name="Gonzalez J.B."/>
            <person name="Henrissat B."/>
            <person name="Kuo A."/>
            <person name="Liang C."/>
            <person name="Lipzen A."/>
            <person name="Lutzoni F."/>
            <person name="Magnuson J."/>
            <person name="Mondo S."/>
            <person name="Nolan M."/>
            <person name="Ohm R."/>
            <person name="Pangilinan J."/>
            <person name="Park H.-J."/>
            <person name="Ramirez L."/>
            <person name="Alfaro M."/>
            <person name="Sun H."/>
            <person name="Tritt A."/>
            <person name="Yoshinaga Y."/>
            <person name="Zwiers L.-H."/>
            <person name="Turgeon B.G."/>
            <person name="Goodwin S.B."/>
            <person name="Spatafora J.W."/>
            <person name="Crous P.W."/>
            <person name="Grigoriev I.V."/>
        </authorList>
    </citation>
    <scope>NUCLEOTIDE SEQUENCE</scope>
    <source>
        <strain evidence="2">CBS 342.82</strain>
    </source>
</reference>
<organism evidence="2">
    <name type="scientific">Dissoconium aciculare CBS 342.82</name>
    <dbReference type="NCBI Taxonomy" id="1314786"/>
    <lineage>
        <taxon>Eukaryota</taxon>
        <taxon>Fungi</taxon>
        <taxon>Dikarya</taxon>
        <taxon>Ascomycota</taxon>
        <taxon>Pezizomycotina</taxon>
        <taxon>Dothideomycetes</taxon>
        <taxon>Dothideomycetidae</taxon>
        <taxon>Mycosphaerellales</taxon>
        <taxon>Dissoconiaceae</taxon>
        <taxon>Dissoconium</taxon>
    </lineage>
</organism>
<reference evidence="2" key="3">
    <citation type="submission" date="2025-08" db="UniProtKB">
        <authorList>
            <consortium name="RefSeq"/>
        </authorList>
    </citation>
    <scope>IDENTIFICATION</scope>
    <source>
        <strain evidence="2">CBS 342.82</strain>
    </source>
</reference>
<evidence type="ECO:0000313" key="1">
    <source>
        <dbReference type="Proteomes" id="UP000504637"/>
    </source>
</evidence>
<sequence length="76" mass="8570">MRMRHSLHVTCSDEGEPRRLDLPADPLKIVAGPSFSITSPFTHTGARMYHFVLHMVITSRESTMHSMTRFPTAISS</sequence>
<name>A0A6J3MFV3_9PEZI</name>
<dbReference type="RefSeq" id="XP_033462798.1">
    <property type="nucleotide sequence ID" value="XM_033609095.1"/>
</dbReference>
<keyword evidence="1" id="KW-1185">Reference proteome</keyword>
<dbReference type="Proteomes" id="UP000504637">
    <property type="component" value="Unplaced"/>
</dbReference>
<dbReference type="AlphaFoldDB" id="A0A6J3MFV3"/>
<dbReference type="GeneID" id="54366896"/>
<accession>A0A6J3MFV3</accession>
<reference evidence="2" key="2">
    <citation type="submission" date="2020-04" db="EMBL/GenBank/DDBJ databases">
        <authorList>
            <consortium name="NCBI Genome Project"/>
        </authorList>
    </citation>
    <scope>NUCLEOTIDE SEQUENCE</scope>
    <source>
        <strain evidence="2">CBS 342.82</strain>
    </source>
</reference>
<protein>
    <submittedName>
        <fullName evidence="2">Uncharacterized protein</fullName>
    </submittedName>
</protein>
<evidence type="ECO:0000313" key="2">
    <source>
        <dbReference type="RefSeq" id="XP_033462798.1"/>
    </source>
</evidence>